<proteinExistence type="predicted"/>
<dbReference type="Proteomes" id="UP000297549">
    <property type="component" value="Unassembled WGS sequence"/>
</dbReference>
<protein>
    <submittedName>
        <fullName evidence="4">PorT family protein</fullName>
    </submittedName>
</protein>
<keyword evidence="5" id="KW-1185">Reference proteome</keyword>
<evidence type="ECO:0000256" key="2">
    <source>
        <dbReference type="SAM" id="SignalP"/>
    </source>
</evidence>
<feature type="chain" id="PRO_5021325467" evidence="2">
    <location>
        <begin position="20"/>
        <end position="242"/>
    </location>
</feature>
<organism evidence="4 5">
    <name type="scientific">Hymenobacter aquaticus</name>
    <dbReference type="NCBI Taxonomy" id="1867101"/>
    <lineage>
        <taxon>Bacteria</taxon>
        <taxon>Pseudomonadati</taxon>
        <taxon>Bacteroidota</taxon>
        <taxon>Cytophagia</taxon>
        <taxon>Cytophagales</taxon>
        <taxon>Hymenobacteraceae</taxon>
        <taxon>Hymenobacter</taxon>
    </lineage>
</organism>
<dbReference type="AlphaFoldDB" id="A0A4Z0PWC8"/>
<gene>
    <name evidence="4" type="ORF">E5K00_15235</name>
</gene>
<feature type="domain" description="Outer membrane protein beta-barrel" evidence="3">
    <location>
        <begin position="23"/>
        <end position="211"/>
    </location>
</feature>
<evidence type="ECO:0000256" key="1">
    <source>
        <dbReference type="SAM" id="MobiDB-lite"/>
    </source>
</evidence>
<dbReference type="EMBL" id="SRLC01000002">
    <property type="protein sequence ID" value="TGE21629.1"/>
    <property type="molecule type" value="Genomic_DNA"/>
</dbReference>
<dbReference type="Pfam" id="PF13568">
    <property type="entry name" value="OMP_b-brl_2"/>
    <property type="match status" value="1"/>
</dbReference>
<comment type="caution">
    <text evidence="4">The sequence shown here is derived from an EMBL/GenBank/DDBJ whole genome shotgun (WGS) entry which is preliminary data.</text>
</comment>
<reference evidence="4 5" key="1">
    <citation type="submission" date="2019-04" db="EMBL/GenBank/DDBJ databases">
        <authorList>
            <person name="Feng G."/>
            <person name="Zhang J."/>
            <person name="Zhu H."/>
        </authorList>
    </citation>
    <scope>NUCLEOTIDE SEQUENCE [LARGE SCALE GENOMIC DNA]</scope>
    <source>
        <strain evidence="4 5">JCM 31653</strain>
    </source>
</reference>
<feature type="signal peptide" evidence="2">
    <location>
        <begin position="1"/>
        <end position="19"/>
    </location>
</feature>
<feature type="region of interest" description="Disordered" evidence="1">
    <location>
        <begin position="23"/>
        <end position="43"/>
    </location>
</feature>
<dbReference type="OrthoDB" id="947434at2"/>
<keyword evidence="2" id="KW-0732">Signal</keyword>
<feature type="compositionally biased region" description="Low complexity" evidence="1">
    <location>
        <begin position="33"/>
        <end position="43"/>
    </location>
</feature>
<evidence type="ECO:0000313" key="5">
    <source>
        <dbReference type="Proteomes" id="UP000297549"/>
    </source>
</evidence>
<evidence type="ECO:0000259" key="3">
    <source>
        <dbReference type="Pfam" id="PF13568"/>
    </source>
</evidence>
<accession>A0A4Z0PWC8</accession>
<evidence type="ECO:0000313" key="4">
    <source>
        <dbReference type="EMBL" id="TGE21629.1"/>
    </source>
</evidence>
<dbReference type="RefSeq" id="WP_135464175.1">
    <property type="nucleotide sequence ID" value="NZ_SRLC01000002.1"/>
</dbReference>
<sequence length="242" mass="26016">MKKITVLLALSLGSLTAFAQNTKDTNGPVGLRSSTDYGTGTTDSRNTGFGIKGGFNLSDVYGDDKKNFTDGSNYKSFHAGIYGQYGFNNRLSIQPELLYSRQGFEGNSTKTTTTGTATSTSTVKERRLDYLQVPVLMVFNILDNVSIHAGPQVSLLTKVVEDGKERKIADDGGVYGYSYTSFDYGLAVGAEARVGPARVGARYNAGFANIIKDQNLATTGNKALSDIKNSNFQVYVGIGFTQ</sequence>
<name>A0A4Z0PWC8_9BACT</name>
<dbReference type="InterPro" id="IPR025665">
    <property type="entry name" value="Beta-barrel_OMP_2"/>
</dbReference>